<dbReference type="InterPro" id="IPR008972">
    <property type="entry name" value="Cupredoxin"/>
</dbReference>
<dbReference type="InterPro" id="IPR028096">
    <property type="entry name" value="EfeO_Cupredoxin"/>
</dbReference>
<evidence type="ECO:0000313" key="4">
    <source>
        <dbReference type="Proteomes" id="UP000826550"/>
    </source>
</evidence>
<keyword evidence="1" id="KW-1133">Transmembrane helix</keyword>
<accession>A0ABX8W7R2</accession>
<evidence type="ECO:0000259" key="2">
    <source>
        <dbReference type="Pfam" id="PF13473"/>
    </source>
</evidence>
<gene>
    <name evidence="3" type="ORF">GYM71_03970</name>
</gene>
<feature type="transmembrane region" description="Helical" evidence="1">
    <location>
        <begin position="5"/>
        <end position="23"/>
    </location>
</feature>
<dbReference type="Proteomes" id="UP000826550">
    <property type="component" value="Chromosome"/>
</dbReference>
<keyword evidence="1" id="KW-0812">Transmembrane</keyword>
<evidence type="ECO:0000256" key="1">
    <source>
        <dbReference type="SAM" id="Phobius"/>
    </source>
</evidence>
<protein>
    <submittedName>
        <fullName evidence="3">Cupredoxin domain-containing protein</fullName>
    </submittedName>
</protein>
<dbReference type="Gene3D" id="2.60.40.420">
    <property type="entry name" value="Cupredoxins - blue copper proteins"/>
    <property type="match status" value="1"/>
</dbReference>
<evidence type="ECO:0000313" key="3">
    <source>
        <dbReference type="EMBL" id="QYN53815.1"/>
    </source>
</evidence>
<sequence>MMAKIIVLIVGLFLILFITWWFFGKQNVKAETAELGTDKQSINIEVKGGYSPEKIVLKKGVPATLNFKRLDSSSCLDHVIFSDFGINQELPKGKVEQVKIDTSKPGEYEWECSMNMFHGKVIVK</sequence>
<proteinExistence type="predicted"/>
<dbReference type="EMBL" id="CP048268">
    <property type="protein sequence ID" value="QYN53815.1"/>
    <property type="molecule type" value="Genomic_DNA"/>
</dbReference>
<dbReference type="Pfam" id="PF13473">
    <property type="entry name" value="Cupredoxin_1"/>
    <property type="match status" value="1"/>
</dbReference>
<organism evidence="3 4">
    <name type="scientific">Lactobacillus panisapium</name>
    <dbReference type="NCBI Taxonomy" id="2012495"/>
    <lineage>
        <taxon>Bacteria</taxon>
        <taxon>Bacillati</taxon>
        <taxon>Bacillota</taxon>
        <taxon>Bacilli</taxon>
        <taxon>Lactobacillales</taxon>
        <taxon>Lactobacillaceae</taxon>
        <taxon>Lactobacillus</taxon>
    </lineage>
</organism>
<reference evidence="3 4" key="1">
    <citation type="submission" date="2020-01" db="EMBL/GenBank/DDBJ databases">
        <title>Vast differences in strain-level diversity in the gut microbiota of two closely related honey bee species.</title>
        <authorList>
            <person name="Ellegaard K.M."/>
            <person name="Suenami S."/>
            <person name="Miyazaki R."/>
            <person name="Engel P."/>
        </authorList>
    </citation>
    <scope>NUCLEOTIDE SEQUENCE [LARGE SCALE GENOMIC DNA]</scope>
    <source>
        <strain evidence="3 4">ESL0416</strain>
    </source>
</reference>
<feature type="domain" description="EfeO-type cupredoxin-like" evidence="2">
    <location>
        <begin position="15"/>
        <end position="123"/>
    </location>
</feature>
<dbReference type="SUPFAM" id="SSF49503">
    <property type="entry name" value="Cupredoxins"/>
    <property type="match status" value="1"/>
</dbReference>
<name>A0ABX8W7R2_9LACO</name>
<keyword evidence="4" id="KW-1185">Reference proteome</keyword>
<keyword evidence="1" id="KW-0472">Membrane</keyword>